<feature type="region of interest" description="Disordered" evidence="1">
    <location>
        <begin position="282"/>
        <end position="383"/>
    </location>
</feature>
<gene>
    <name evidence="2" type="ORF">CROQUDRAFT_708950</name>
</gene>
<feature type="compositionally biased region" description="Polar residues" evidence="1">
    <location>
        <begin position="396"/>
        <end position="406"/>
    </location>
</feature>
<sequence length="452" mass="49139">MILQRPFPFSSNDLNATLLRYSSYDGPPHEHRGPADYEIKVKTGLGQASNAPPSPDDDEDDEDDSDQIESKPQGGSPADADIKPFAAPTTISWPVSTYPPTASQPSWSYLHQHPTTSTSTSTCALVQQAVPLTSNLSLPSPSPSLASFACFPQSAEHSPAAMSSLQYPTSSESQNELHATTIAMSDGSTSRSRHPNVMHPVPSYVMRNCSYPPGIANESTWQLRPPTLLHVPTPSGGQTFVSNGSPHRSHTPIGTTATSHPTYQARTDSLDSTCYPLVAPEPFRDSYSSAEDATENFRPTDRHAYNPNNVPYYRRHTDTEIYEGPGADATVSGEQRGRPRSRVSDQHELPINLAQYNPHLGHDIPLSVDEHQSRPQSNQPESFASTISGLLSGYQSSHQSINTSNAPGDLDRKFQWPTSSPPGETSDTSNATDMQWSSSPTRPTDLPPHSQQ</sequence>
<keyword evidence="3" id="KW-1185">Reference proteome</keyword>
<protein>
    <submittedName>
        <fullName evidence="2">Uncharacterized protein</fullName>
    </submittedName>
</protein>
<dbReference type="EMBL" id="MU167293">
    <property type="protein sequence ID" value="KAG0144561.1"/>
    <property type="molecule type" value="Genomic_DNA"/>
</dbReference>
<feature type="compositionally biased region" description="Acidic residues" evidence="1">
    <location>
        <begin position="55"/>
        <end position="67"/>
    </location>
</feature>
<evidence type="ECO:0000313" key="2">
    <source>
        <dbReference type="EMBL" id="KAG0144561.1"/>
    </source>
</evidence>
<dbReference type="AlphaFoldDB" id="A0A9P6T9X6"/>
<evidence type="ECO:0000256" key="1">
    <source>
        <dbReference type="SAM" id="MobiDB-lite"/>
    </source>
</evidence>
<comment type="caution">
    <text evidence="2">The sequence shown here is derived from an EMBL/GenBank/DDBJ whole genome shotgun (WGS) entry which is preliminary data.</text>
</comment>
<feature type="compositionally biased region" description="Polar residues" evidence="1">
    <location>
        <begin position="374"/>
        <end position="383"/>
    </location>
</feature>
<dbReference type="OrthoDB" id="10646827at2759"/>
<feature type="region of interest" description="Disordered" evidence="1">
    <location>
        <begin position="396"/>
        <end position="452"/>
    </location>
</feature>
<feature type="compositionally biased region" description="Polar residues" evidence="1">
    <location>
        <begin position="416"/>
        <end position="442"/>
    </location>
</feature>
<feature type="region of interest" description="Disordered" evidence="1">
    <location>
        <begin position="20"/>
        <end position="84"/>
    </location>
</feature>
<reference evidence="2" key="1">
    <citation type="submission" date="2013-11" db="EMBL/GenBank/DDBJ databases">
        <title>Genome sequence of the fusiform rust pathogen reveals effectors for host alternation and coevolution with pine.</title>
        <authorList>
            <consortium name="DOE Joint Genome Institute"/>
            <person name="Smith K."/>
            <person name="Pendleton A."/>
            <person name="Kubisiak T."/>
            <person name="Anderson C."/>
            <person name="Salamov A."/>
            <person name="Aerts A."/>
            <person name="Riley R."/>
            <person name="Clum A."/>
            <person name="Lindquist E."/>
            <person name="Ence D."/>
            <person name="Campbell M."/>
            <person name="Kronenberg Z."/>
            <person name="Feau N."/>
            <person name="Dhillon B."/>
            <person name="Hamelin R."/>
            <person name="Burleigh J."/>
            <person name="Smith J."/>
            <person name="Yandell M."/>
            <person name="Nelson C."/>
            <person name="Grigoriev I."/>
            <person name="Davis J."/>
        </authorList>
    </citation>
    <scope>NUCLEOTIDE SEQUENCE</scope>
    <source>
        <strain evidence="2">G11</strain>
    </source>
</reference>
<name>A0A9P6T9X6_9BASI</name>
<accession>A0A9P6T9X6</accession>
<feature type="compositionally biased region" description="Basic and acidic residues" evidence="1">
    <location>
        <begin position="27"/>
        <end position="41"/>
    </location>
</feature>
<organism evidence="2 3">
    <name type="scientific">Cronartium quercuum f. sp. fusiforme G11</name>
    <dbReference type="NCBI Taxonomy" id="708437"/>
    <lineage>
        <taxon>Eukaryota</taxon>
        <taxon>Fungi</taxon>
        <taxon>Dikarya</taxon>
        <taxon>Basidiomycota</taxon>
        <taxon>Pucciniomycotina</taxon>
        <taxon>Pucciniomycetes</taxon>
        <taxon>Pucciniales</taxon>
        <taxon>Coleosporiaceae</taxon>
        <taxon>Cronartium</taxon>
    </lineage>
</organism>
<dbReference type="Proteomes" id="UP000886653">
    <property type="component" value="Unassembled WGS sequence"/>
</dbReference>
<proteinExistence type="predicted"/>
<evidence type="ECO:0000313" key="3">
    <source>
        <dbReference type="Proteomes" id="UP000886653"/>
    </source>
</evidence>